<dbReference type="Pfam" id="PF00126">
    <property type="entry name" value="HTH_1"/>
    <property type="match status" value="1"/>
</dbReference>
<comment type="caution">
    <text evidence="6">The sequence shown here is derived from an EMBL/GenBank/DDBJ whole genome shotgun (WGS) entry which is preliminary data.</text>
</comment>
<reference evidence="6" key="1">
    <citation type="submission" date="2021-07" db="EMBL/GenBank/DDBJ databases">
        <title>Shinella sp. nov., a novel member of the genus Shinella from water.</title>
        <authorList>
            <person name="Deng Y."/>
        </authorList>
    </citation>
    <scope>NUCLEOTIDE SEQUENCE</scope>
    <source>
        <strain evidence="6">CPCC 100929</strain>
    </source>
</reference>
<dbReference type="InterPro" id="IPR036390">
    <property type="entry name" value="WH_DNA-bd_sf"/>
</dbReference>
<organism evidence="6 7">
    <name type="scientific">Shinella lacus</name>
    <dbReference type="NCBI Taxonomy" id="2654216"/>
    <lineage>
        <taxon>Bacteria</taxon>
        <taxon>Pseudomonadati</taxon>
        <taxon>Pseudomonadota</taxon>
        <taxon>Alphaproteobacteria</taxon>
        <taxon>Hyphomicrobiales</taxon>
        <taxon>Rhizobiaceae</taxon>
        <taxon>Shinella</taxon>
    </lineage>
</organism>
<dbReference type="InterPro" id="IPR005119">
    <property type="entry name" value="LysR_subst-bd"/>
</dbReference>
<dbReference type="PANTHER" id="PTHR30537">
    <property type="entry name" value="HTH-TYPE TRANSCRIPTIONAL REGULATOR"/>
    <property type="match status" value="1"/>
</dbReference>
<dbReference type="InterPro" id="IPR036388">
    <property type="entry name" value="WH-like_DNA-bd_sf"/>
</dbReference>
<evidence type="ECO:0000256" key="2">
    <source>
        <dbReference type="ARBA" id="ARBA00023015"/>
    </source>
</evidence>
<dbReference type="SUPFAM" id="SSF46785">
    <property type="entry name" value="Winged helix' DNA-binding domain"/>
    <property type="match status" value="1"/>
</dbReference>
<keyword evidence="3" id="KW-0238">DNA-binding</keyword>
<dbReference type="EMBL" id="WHSB02000006">
    <property type="protein sequence ID" value="MCQ4631755.1"/>
    <property type="molecule type" value="Genomic_DNA"/>
</dbReference>
<protein>
    <submittedName>
        <fullName evidence="6">LysR family transcriptional regulator</fullName>
    </submittedName>
</protein>
<evidence type="ECO:0000256" key="3">
    <source>
        <dbReference type="ARBA" id="ARBA00023125"/>
    </source>
</evidence>
<dbReference type="Proteomes" id="UP000996601">
    <property type="component" value="Unassembled WGS sequence"/>
</dbReference>
<name>A0ABT1R9A7_9HYPH</name>
<dbReference type="Gene3D" id="3.40.190.10">
    <property type="entry name" value="Periplasmic binding protein-like II"/>
    <property type="match status" value="2"/>
</dbReference>
<dbReference type="InterPro" id="IPR000847">
    <property type="entry name" value="LysR_HTH_N"/>
</dbReference>
<feature type="domain" description="HTH lysR-type" evidence="5">
    <location>
        <begin position="1"/>
        <end position="47"/>
    </location>
</feature>
<accession>A0ABT1R9A7</accession>
<evidence type="ECO:0000256" key="1">
    <source>
        <dbReference type="ARBA" id="ARBA00009437"/>
    </source>
</evidence>
<keyword evidence="4" id="KW-0804">Transcription</keyword>
<evidence type="ECO:0000313" key="6">
    <source>
        <dbReference type="EMBL" id="MCQ4631755.1"/>
    </source>
</evidence>
<gene>
    <name evidence="6" type="ORF">GB927_017015</name>
</gene>
<dbReference type="PANTHER" id="PTHR30537:SF26">
    <property type="entry name" value="GLYCINE CLEAVAGE SYSTEM TRANSCRIPTIONAL ACTIVATOR"/>
    <property type="match status" value="1"/>
</dbReference>
<dbReference type="SUPFAM" id="SSF53850">
    <property type="entry name" value="Periplasmic binding protein-like II"/>
    <property type="match status" value="1"/>
</dbReference>
<proteinExistence type="inferred from homology"/>
<dbReference type="PROSITE" id="PS50931">
    <property type="entry name" value="HTH_LYSR"/>
    <property type="match status" value="1"/>
</dbReference>
<evidence type="ECO:0000256" key="4">
    <source>
        <dbReference type="ARBA" id="ARBA00023163"/>
    </source>
</evidence>
<keyword evidence="2" id="KW-0805">Transcription regulation</keyword>
<dbReference type="Pfam" id="PF03466">
    <property type="entry name" value="LysR_substrate"/>
    <property type="match status" value="1"/>
</dbReference>
<comment type="similarity">
    <text evidence="1">Belongs to the LysR transcriptional regulatory family.</text>
</comment>
<evidence type="ECO:0000259" key="5">
    <source>
        <dbReference type="PROSITE" id="PS50931"/>
    </source>
</evidence>
<dbReference type="Gene3D" id="1.10.10.10">
    <property type="entry name" value="Winged helix-like DNA-binding domain superfamily/Winged helix DNA-binding domain"/>
    <property type="match status" value="1"/>
</dbReference>
<evidence type="ECO:0000313" key="7">
    <source>
        <dbReference type="Proteomes" id="UP000996601"/>
    </source>
</evidence>
<keyword evidence="7" id="KW-1185">Reference proteome</keyword>
<dbReference type="InterPro" id="IPR058163">
    <property type="entry name" value="LysR-type_TF_proteobact-type"/>
</dbReference>
<sequence length="286" mass="32074">MFRHRSIAKAADELAITRSAISHQLRYLRTQIGEDLIEKTGRDLSFTERGTKLAKSLSFAFAQIEHSIQKSISETTPALRVAVCTSFGSGWLIPRVKLYAHAADCRMQIKLQAYQPDLSDAIADIFFTTTPIKDGFWSVKLLPEDLVAVGTAEQIPPDRKRGYALITTEVEERGFMADWQGYLELVDRKDLLDNAAVLGASHYLFAVEMAEQGLGIALVPHFLAEQRVSEGGLQVWNDARMPSGRAYYLNVKHARRNEPDIRNFVNWVRRMVVDAPAERLSVPNGA</sequence>